<reference evidence="2" key="1">
    <citation type="submission" date="2022-11" db="UniProtKB">
        <authorList>
            <consortium name="WormBaseParasite"/>
        </authorList>
    </citation>
    <scope>IDENTIFICATION</scope>
</reference>
<dbReference type="AlphaFoldDB" id="A0A914YDL6"/>
<evidence type="ECO:0000313" key="2">
    <source>
        <dbReference type="WBParaSite" id="PSU_v2.g18315.t1"/>
    </source>
</evidence>
<dbReference type="Proteomes" id="UP000887577">
    <property type="component" value="Unplaced"/>
</dbReference>
<protein>
    <submittedName>
        <fullName evidence="2">Uncharacterized protein</fullName>
    </submittedName>
</protein>
<name>A0A914YDL6_9BILA</name>
<evidence type="ECO:0000313" key="1">
    <source>
        <dbReference type="Proteomes" id="UP000887577"/>
    </source>
</evidence>
<dbReference type="WBParaSite" id="PSU_v2.g18315.t1">
    <property type="protein sequence ID" value="PSU_v2.g18315.t1"/>
    <property type="gene ID" value="PSU_v2.g18315"/>
</dbReference>
<accession>A0A914YDL6</accession>
<proteinExistence type="predicted"/>
<sequence length="76" mass="8640">MKTDAINEHFNEELAKAVETVGCKHLISFDTLKPIDLKKKADAIKIKRKSVVENEAYNVPVKRLKTATDLENRSPF</sequence>
<keyword evidence="1" id="KW-1185">Reference proteome</keyword>
<organism evidence="1 2">
    <name type="scientific">Panagrolaimus superbus</name>
    <dbReference type="NCBI Taxonomy" id="310955"/>
    <lineage>
        <taxon>Eukaryota</taxon>
        <taxon>Metazoa</taxon>
        <taxon>Ecdysozoa</taxon>
        <taxon>Nematoda</taxon>
        <taxon>Chromadorea</taxon>
        <taxon>Rhabditida</taxon>
        <taxon>Tylenchina</taxon>
        <taxon>Panagrolaimomorpha</taxon>
        <taxon>Panagrolaimoidea</taxon>
        <taxon>Panagrolaimidae</taxon>
        <taxon>Panagrolaimus</taxon>
    </lineage>
</organism>